<organism evidence="2 3">
    <name type="scientific">Deinococcus hopiensis KR-140</name>
    <dbReference type="NCBI Taxonomy" id="695939"/>
    <lineage>
        <taxon>Bacteria</taxon>
        <taxon>Thermotogati</taxon>
        <taxon>Deinococcota</taxon>
        <taxon>Deinococci</taxon>
        <taxon>Deinococcales</taxon>
        <taxon>Deinococcaceae</taxon>
        <taxon>Deinococcus</taxon>
    </lineage>
</organism>
<evidence type="ECO:0000313" key="2">
    <source>
        <dbReference type="EMBL" id="SMB82173.1"/>
    </source>
</evidence>
<protein>
    <submittedName>
        <fullName evidence="2">DNA mismatch repair enzyme (Predicted ATPase)</fullName>
    </submittedName>
</protein>
<evidence type="ECO:0000256" key="1">
    <source>
        <dbReference type="SAM" id="MobiDB-lite"/>
    </source>
</evidence>
<dbReference type="InterPro" id="IPR036890">
    <property type="entry name" value="HATPase_C_sf"/>
</dbReference>
<accession>A0A1W1UMB9</accession>
<feature type="compositionally biased region" description="Basic and acidic residues" evidence="1">
    <location>
        <begin position="1"/>
        <end position="10"/>
    </location>
</feature>
<dbReference type="Proteomes" id="UP000192582">
    <property type="component" value="Unassembled WGS sequence"/>
</dbReference>
<dbReference type="Pfam" id="PF13589">
    <property type="entry name" value="HATPase_c_3"/>
    <property type="match status" value="1"/>
</dbReference>
<proteinExistence type="predicted"/>
<dbReference type="EMBL" id="FWWU01000005">
    <property type="protein sequence ID" value="SMB82173.1"/>
    <property type="molecule type" value="Genomic_DNA"/>
</dbReference>
<sequence length="510" mass="57162">MATRRREMTRPDASPAPRYDRAEPHASALIESLRAFGYTPQAAAADIIDNAVSAQARTIRLNFQWNGEHSSVSFLDDGTGMTAPELVEAMRPGGRGPLDARAAHDLGRFGLGLKTASFSQCRRLTVATRRAGGAVVIRRWDLDYVGQMGEWRLLHDAHPGSESLLEPLRQLPHGTMVLWEQLDRLAGGSARTDARAHKRFLAMTDTVENHLGMVFHRFLEGRGRLQMFVNGQPVLPWDPFLCRHRDTQYLPPEGLRHHGHPVSIEPFVLPHRSRLSADEYTAAAGPGGWNAQQGFYVYRNDRILVAGHWLGLGFQKDEHYRLARIRVDIPSALDAAWDIDVRKSRARPPGSLREDFVRIARLTRERAVEVYRRKGRPAGRSTATSAPTALWEARVGASRTDYVINRDHPLVTAVAARLGPDAAALRALLGLLERTVPVERIWLDVAEHPDQPTRPFEGIDPAEIESLARDVYQTLRASGLDQEAARRRLEAMPFGERPDIVTRVLQEERK</sequence>
<keyword evidence="3" id="KW-1185">Reference proteome</keyword>
<evidence type="ECO:0000313" key="3">
    <source>
        <dbReference type="Proteomes" id="UP000192582"/>
    </source>
</evidence>
<name>A0A1W1UMB9_9DEIO</name>
<feature type="region of interest" description="Disordered" evidence="1">
    <location>
        <begin position="1"/>
        <end position="22"/>
    </location>
</feature>
<dbReference type="AlphaFoldDB" id="A0A1W1UMB9"/>
<dbReference type="STRING" id="695939.SAMN00790413_04874"/>
<gene>
    <name evidence="2" type="ORF">SAMN00790413_04874</name>
</gene>
<dbReference type="SUPFAM" id="SSF55874">
    <property type="entry name" value="ATPase domain of HSP90 chaperone/DNA topoisomerase II/histidine kinase"/>
    <property type="match status" value="1"/>
</dbReference>
<reference evidence="2 3" key="1">
    <citation type="submission" date="2017-04" db="EMBL/GenBank/DDBJ databases">
        <authorList>
            <person name="Afonso C.L."/>
            <person name="Miller P.J."/>
            <person name="Scott M.A."/>
            <person name="Spackman E."/>
            <person name="Goraichik I."/>
            <person name="Dimitrov K.M."/>
            <person name="Suarez D.L."/>
            <person name="Swayne D.E."/>
        </authorList>
    </citation>
    <scope>NUCLEOTIDE SEQUENCE [LARGE SCALE GENOMIC DNA]</scope>
    <source>
        <strain evidence="2 3">KR-140</strain>
    </source>
</reference>
<dbReference type="Gene3D" id="3.30.565.10">
    <property type="entry name" value="Histidine kinase-like ATPase, C-terminal domain"/>
    <property type="match status" value="1"/>
</dbReference>